<organism evidence="1 2">
    <name type="scientific">Granulicella sibirica</name>
    <dbReference type="NCBI Taxonomy" id="2479048"/>
    <lineage>
        <taxon>Bacteria</taxon>
        <taxon>Pseudomonadati</taxon>
        <taxon>Acidobacteriota</taxon>
        <taxon>Terriglobia</taxon>
        <taxon>Terriglobales</taxon>
        <taxon>Acidobacteriaceae</taxon>
        <taxon>Granulicella</taxon>
    </lineage>
</organism>
<dbReference type="NCBIfam" id="TIGR03435">
    <property type="entry name" value="Soli_TIGR03435"/>
    <property type="match status" value="1"/>
</dbReference>
<accession>A0A4Q0T6S2</accession>
<reference evidence="2" key="2">
    <citation type="submission" date="2019-02" db="EMBL/GenBank/DDBJ databases">
        <title>Granulicella sibirica sp. nov., a psychrotolerant acidobacterium isolated from an organic soil layer in forested tundra, West Siberia.</title>
        <authorList>
            <person name="Oshkin I.Y."/>
            <person name="Kulichevskaya I.S."/>
            <person name="Rijpstra W.I.C."/>
            <person name="Sinninghe Damste J.S."/>
            <person name="Rakitin A.L."/>
            <person name="Ravin N.V."/>
            <person name="Dedysh S.N."/>
        </authorList>
    </citation>
    <scope>NUCLEOTIDE SEQUENCE [LARGE SCALE GENOMIC DNA]</scope>
    <source>
        <strain evidence="2">AF10</strain>
    </source>
</reference>
<sequence length="290" mass="31303">MATPSSMEMPDWQTAAGKKLSFEVATVKPNRSDDSPEVNFTLGFGDRYADTGGRFLTKNISLLDYIRFAYKLTDGQVEILESNAPKWIGTERFDIQAKSDLPNPTKNQMRLMVQSLLADRFKLRVHTETRELPVLALVLVKPGALGPKLHPHPAADDKCSNVAPVGQESGNGSTPEVPAVCGGLVSVGVPGAASRVRLGGRGVPLALLGAHLGEMGGFGRPIVDQTGLTGTFDLVVEWGADSAVEPRDENNRETYLQESLKDQLGLKLERRKASLAVLLVDSMDQQPADN</sequence>
<dbReference type="EMBL" id="RDSM01000001">
    <property type="protein sequence ID" value="RXH58712.1"/>
    <property type="molecule type" value="Genomic_DNA"/>
</dbReference>
<reference evidence="1 2" key="1">
    <citation type="submission" date="2018-11" db="EMBL/GenBank/DDBJ databases">
        <authorList>
            <person name="Mardanov A.V."/>
            <person name="Ravin N.V."/>
            <person name="Dedysh S.N."/>
        </authorList>
    </citation>
    <scope>NUCLEOTIDE SEQUENCE [LARGE SCALE GENOMIC DNA]</scope>
    <source>
        <strain evidence="1 2">AF10</strain>
    </source>
</reference>
<comment type="caution">
    <text evidence="1">The sequence shown here is derived from an EMBL/GenBank/DDBJ whole genome shotgun (WGS) entry which is preliminary data.</text>
</comment>
<name>A0A4Q0T6S2_9BACT</name>
<protein>
    <submittedName>
        <fullName evidence="1">CHP03435 domain-containing protein</fullName>
    </submittedName>
</protein>
<dbReference type="AlphaFoldDB" id="A0A4Q0T6S2"/>
<gene>
    <name evidence="1" type="ORF">GRAN_2022</name>
</gene>
<proteinExistence type="predicted"/>
<keyword evidence="2" id="KW-1185">Reference proteome</keyword>
<dbReference type="InterPro" id="IPR017801">
    <property type="entry name" value="DUF3738"/>
</dbReference>
<dbReference type="Proteomes" id="UP000289437">
    <property type="component" value="Unassembled WGS sequence"/>
</dbReference>
<evidence type="ECO:0000313" key="2">
    <source>
        <dbReference type="Proteomes" id="UP000289437"/>
    </source>
</evidence>
<evidence type="ECO:0000313" key="1">
    <source>
        <dbReference type="EMBL" id="RXH58712.1"/>
    </source>
</evidence>
<dbReference type="Pfam" id="PF12543">
    <property type="entry name" value="DUF3738"/>
    <property type="match status" value="1"/>
</dbReference>